<dbReference type="SUPFAM" id="SSF52210">
    <property type="entry name" value="Succinyl-CoA synthetase domains"/>
    <property type="match status" value="1"/>
</dbReference>
<name>V4R424_9HYPH</name>
<dbReference type="GO" id="GO:0046872">
    <property type="term" value="F:metal ion binding"/>
    <property type="evidence" value="ECO:0007669"/>
    <property type="project" value="UniProtKB-KW"/>
</dbReference>
<reference evidence="8 9" key="1">
    <citation type="journal article" date="2014" name="Genome Announc.">
        <title>Draft Genome Sequence of Lutibaculum baratangense Strain AMV1T, Isolated from a Mud Volcano in Andamans, India.</title>
        <authorList>
            <person name="Singh A."/>
            <person name="Sreenivas A."/>
            <person name="Sathyanarayana Reddy G."/>
            <person name="Pinnaka A.K."/>
            <person name="Shivaji S."/>
        </authorList>
    </citation>
    <scope>NUCLEOTIDE SEQUENCE [LARGE SCALE GENOMIC DNA]</scope>
    <source>
        <strain evidence="8 9">AMV1</strain>
    </source>
</reference>
<sequence>MRVPAGRIAWSAEEAEAVARELAAQRFAVKAQILAGGRGQAGGVKFAATSDTVRSAAQSLIGSTLVTRQTGPEGRKVKRVYVEEAVSTSRDIYVAALVDRRAGCPMLIGVSEGGEDVEERIARDENAVRRLPLPLDGSQPAEDDLRDFAASLVGQDGPVEKAVDILRVLASALGELDATLIEINPLALTKGGDLIVVDAKLTLDDNALFRHPDLQALRDEDEQDAVEFEAQRHDINFVRMDGDIGVVVNGAGLALATHDMLRDAGGAPANFMDIRTTATSLQIAKGIGLLLANPGVKVLLINVHGGGMTSCDTIVEALSIAMRWSGRRVPVVFRAAGQNAGYAEKMMVDRRIPHEAAKTIQDAVRLAVAQAGKRAA</sequence>
<keyword evidence="3" id="KW-0479">Metal-binding</keyword>
<dbReference type="PANTHER" id="PTHR11815:SF10">
    <property type="entry name" value="SUCCINATE--COA LIGASE [GDP-FORMING] SUBUNIT BETA, MITOCHONDRIAL"/>
    <property type="match status" value="1"/>
</dbReference>
<dbReference type="PROSITE" id="PS01217">
    <property type="entry name" value="SUCCINYL_COA_LIG_3"/>
    <property type="match status" value="1"/>
</dbReference>
<dbReference type="GO" id="GO:0005524">
    <property type="term" value="F:ATP binding"/>
    <property type="evidence" value="ECO:0007669"/>
    <property type="project" value="InterPro"/>
</dbReference>
<dbReference type="GO" id="GO:0042709">
    <property type="term" value="C:succinate-CoA ligase complex"/>
    <property type="evidence" value="ECO:0007669"/>
    <property type="project" value="TreeGrafter"/>
</dbReference>
<evidence type="ECO:0000256" key="1">
    <source>
        <dbReference type="ARBA" id="ARBA00022532"/>
    </source>
</evidence>
<dbReference type="Proteomes" id="UP000017819">
    <property type="component" value="Unassembled WGS sequence"/>
</dbReference>
<feature type="domain" description="ATP-grasp fold succinyl-CoA synthetase-type" evidence="7">
    <location>
        <begin position="2"/>
        <end position="187"/>
    </location>
</feature>
<dbReference type="PIRSF" id="PIRSF001554">
    <property type="entry name" value="SucCS_beta"/>
    <property type="match status" value="1"/>
</dbReference>
<gene>
    <name evidence="8" type="ORF">N177_0496</name>
</gene>
<dbReference type="Gene3D" id="3.30.470.20">
    <property type="entry name" value="ATP-grasp fold, B domain"/>
    <property type="match status" value="1"/>
</dbReference>
<keyword evidence="5" id="KW-0460">Magnesium</keyword>
<dbReference type="AlphaFoldDB" id="V4R424"/>
<dbReference type="InterPro" id="IPR017866">
    <property type="entry name" value="Succ-CoA_synthase_bsu_CS"/>
</dbReference>
<dbReference type="Pfam" id="PF00549">
    <property type="entry name" value="Ligase_CoA"/>
    <property type="match status" value="1"/>
</dbReference>
<dbReference type="InterPro" id="IPR005809">
    <property type="entry name" value="Succ_CoA_ligase-like_bsu"/>
</dbReference>
<dbReference type="Pfam" id="PF08442">
    <property type="entry name" value="ATP-grasp_2"/>
    <property type="match status" value="1"/>
</dbReference>
<dbReference type="FunFam" id="3.30.1490.20:FF:000002">
    <property type="entry name" value="Succinate--CoA ligase [ADP-forming] subunit beta"/>
    <property type="match status" value="1"/>
</dbReference>
<dbReference type="PATRIC" id="fig|631454.5.peg.486"/>
<dbReference type="GO" id="GO:0006104">
    <property type="term" value="P:succinyl-CoA metabolic process"/>
    <property type="evidence" value="ECO:0007669"/>
    <property type="project" value="TreeGrafter"/>
</dbReference>
<evidence type="ECO:0000259" key="7">
    <source>
        <dbReference type="Pfam" id="PF08442"/>
    </source>
</evidence>
<organism evidence="8 9">
    <name type="scientific">Lutibaculum baratangense AMV1</name>
    <dbReference type="NCBI Taxonomy" id="631454"/>
    <lineage>
        <taxon>Bacteria</taxon>
        <taxon>Pseudomonadati</taxon>
        <taxon>Pseudomonadota</taxon>
        <taxon>Alphaproteobacteria</taxon>
        <taxon>Hyphomicrobiales</taxon>
        <taxon>Tepidamorphaceae</taxon>
        <taxon>Lutibaculum</taxon>
    </lineage>
</organism>
<evidence type="ECO:0000313" key="8">
    <source>
        <dbReference type="EMBL" id="ESR26712.1"/>
    </source>
</evidence>
<dbReference type="PANTHER" id="PTHR11815">
    <property type="entry name" value="SUCCINYL-COA SYNTHETASE BETA CHAIN"/>
    <property type="match status" value="1"/>
</dbReference>
<comment type="caution">
    <text evidence="8">The sequence shown here is derived from an EMBL/GenBank/DDBJ whole genome shotgun (WGS) entry which is preliminary data.</text>
</comment>
<accession>V4R424</accession>
<dbReference type="InterPro" id="IPR013815">
    <property type="entry name" value="ATP_grasp_subdomain_1"/>
</dbReference>
<evidence type="ECO:0000256" key="4">
    <source>
        <dbReference type="ARBA" id="ARBA00022741"/>
    </source>
</evidence>
<dbReference type="Gene3D" id="3.30.1490.20">
    <property type="entry name" value="ATP-grasp fold, A domain"/>
    <property type="match status" value="1"/>
</dbReference>
<dbReference type="InterPro" id="IPR005811">
    <property type="entry name" value="SUCC_ACL_C"/>
</dbReference>
<evidence type="ECO:0000256" key="5">
    <source>
        <dbReference type="ARBA" id="ARBA00022842"/>
    </source>
</evidence>
<proteinExistence type="predicted"/>
<keyword evidence="4" id="KW-0547">Nucleotide-binding</keyword>
<evidence type="ECO:0000313" key="9">
    <source>
        <dbReference type="Proteomes" id="UP000017819"/>
    </source>
</evidence>
<feature type="domain" description="ATP-citrate synthase/succinyl-CoA ligase C-terminal" evidence="6">
    <location>
        <begin position="247"/>
        <end position="372"/>
    </location>
</feature>
<keyword evidence="1" id="KW-0816">Tricarboxylic acid cycle</keyword>
<dbReference type="EC" id="6.2.1.5" evidence="8"/>
<dbReference type="eggNOG" id="COG0045">
    <property type="taxonomic scope" value="Bacteria"/>
</dbReference>
<dbReference type="Gene3D" id="3.40.50.261">
    <property type="entry name" value="Succinyl-CoA synthetase domains"/>
    <property type="match status" value="1"/>
</dbReference>
<dbReference type="InterPro" id="IPR016102">
    <property type="entry name" value="Succinyl-CoA_synth-like"/>
</dbReference>
<dbReference type="InterPro" id="IPR013650">
    <property type="entry name" value="ATP-grasp_succ-CoA_synth-type"/>
</dbReference>
<dbReference type="SUPFAM" id="SSF56059">
    <property type="entry name" value="Glutathione synthetase ATP-binding domain-like"/>
    <property type="match status" value="1"/>
</dbReference>
<dbReference type="EMBL" id="AWXZ01000013">
    <property type="protein sequence ID" value="ESR26712.1"/>
    <property type="molecule type" value="Genomic_DNA"/>
</dbReference>
<evidence type="ECO:0000259" key="6">
    <source>
        <dbReference type="Pfam" id="PF00549"/>
    </source>
</evidence>
<dbReference type="GO" id="GO:0004775">
    <property type="term" value="F:succinate-CoA ligase (ADP-forming) activity"/>
    <property type="evidence" value="ECO:0007669"/>
    <property type="project" value="UniProtKB-EC"/>
</dbReference>
<keyword evidence="9" id="KW-1185">Reference proteome</keyword>
<evidence type="ECO:0000256" key="2">
    <source>
        <dbReference type="ARBA" id="ARBA00022598"/>
    </source>
</evidence>
<dbReference type="GO" id="GO:0006099">
    <property type="term" value="P:tricarboxylic acid cycle"/>
    <property type="evidence" value="ECO:0007669"/>
    <property type="project" value="UniProtKB-KW"/>
</dbReference>
<keyword evidence="2 8" id="KW-0436">Ligase</keyword>
<protein>
    <submittedName>
        <fullName evidence="8">Succinyl-CoA ligase [ADP-forming] beta chain</fullName>
        <ecNumber evidence="8">6.2.1.5</ecNumber>
    </submittedName>
</protein>
<evidence type="ECO:0000256" key="3">
    <source>
        <dbReference type="ARBA" id="ARBA00022723"/>
    </source>
</evidence>
<dbReference type="STRING" id="631454.N177_0496"/>